<dbReference type="PANTHER" id="PTHR46825">
    <property type="entry name" value="D-ALANYL-D-ALANINE-CARBOXYPEPTIDASE/ENDOPEPTIDASE AMPH"/>
    <property type="match status" value="1"/>
</dbReference>
<dbReference type="PANTHER" id="PTHR46825:SF7">
    <property type="entry name" value="D-ALANYL-D-ALANINE CARBOXYPEPTIDASE"/>
    <property type="match status" value="1"/>
</dbReference>
<protein>
    <submittedName>
        <fullName evidence="3">D-alanyl-D-alanine carboxypeptidase</fullName>
    </submittedName>
</protein>
<accession>A0A918IXX6</accession>
<dbReference type="InterPro" id="IPR012338">
    <property type="entry name" value="Beta-lactam/transpept-like"/>
</dbReference>
<keyword evidence="3" id="KW-0121">Carboxypeptidase</keyword>
<keyword evidence="3" id="KW-0645">Protease</keyword>
<dbReference type="Proteomes" id="UP000620224">
    <property type="component" value="Unassembled WGS sequence"/>
</dbReference>
<gene>
    <name evidence="3" type="ORF">GCM10010503_11610</name>
</gene>
<comment type="caution">
    <text evidence="3">The sequence shown here is derived from an EMBL/GenBank/DDBJ whole genome shotgun (WGS) entry which is preliminary data.</text>
</comment>
<dbReference type="Pfam" id="PF00144">
    <property type="entry name" value="Beta-lactamase"/>
    <property type="match status" value="1"/>
</dbReference>
<sequence>MHVRSTLVGATALLLSAALAATAAAATGPASSSGGHGATRKAVEAAVAAGVPGATATATDAHGAWSATAGTGDLRTGAPRSAADRYRVGSITKTFVATVLLQLEAEGRLSLDDKVDKWLPGVVRGHGHDGRRVTVRQLLNHTSGVFDYTADEDFDRAYFLKDGFFQHRYDTLTPQELVAIAMKHAPDFAPGATWKYSNTNYILAGMVIGKVTGHSYATEINRRVIGPLHLTATSLPGTRVTVPQPSSRAYSKLSLTATGPTYDVTTLNPSIASSAGEMISDSADLDRFYAALLRGKLLPARQLKEMKATVKIDGDPNTRYGLGLMDTRLTCGTHVWGHAGGIHGSTTTAVTTADGRHALAFNFNGDWTGSHAAVVEAEFC</sequence>
<organism evidence="3 4">
    <name type="scientific">Streptomyces lucensis JCM 4490</name>
    <dbReference type="NCBI Taxonomy" id="1306176"/>
    <lineage>
        <taxon>Bacteria</taxon>
        <taxon>Bacillati</taxon>
        <taxon>Actinomycetota</taxon>
        <taxon>Actinomycetes</taxon>
        <taxon>Kitasatosporales</taxon>
        <taxon>Streptomycetaceae</taxon>
        <taxon>Streptomyces</taxon>
    </lineage>
</organism>
<keyword evidence="4" id="KW-1185">Reference proteome</keyword>
<keyword evidence="3" id="KW-0378">Hydrolase</keyword>
<dbReference type="GO" id="GO:0004180">
    <property type="term" value="F:carboxypeptidase activity"/>
    <property type="evidence" value="ECO:0007669"/>
    <property type="project" value="UniProtKB-KW"/>
</dbReference>
<reference evidence="3" key="2">
    <citation type="submission" date="2020-09" db="EMBL/GenBank/DDBJ databases">
        <authorList>
            <person name="Sun Q."/>
            <person name="Ohkuma M."/>
        </authorList>
    </citation>
    <scope>NUCLEOTIDE SEQUENCE</scope>
    <source>
        <strain evidence="3">JCM 4490</strain>
    </source>
</reference>
<dbReference type="EMBL" id="BMUE01000002">
    <property type="protein sequence ID" value="GGW37328.1"/>
    <property type="molecule type" value="Genomic_DNA"/>
</dbReference>
<proteinExistence type="predicted"/>
<dbReference type="SUPFAM" id="SSF56601">
    <property type="entry name" value="beta-lactamase/transpeptidase-like"/>
    <property type="match status" value="1"/>
</dbReference>
<feature type="chain" id="PRO_5037277358" evidence="1">
    <location>
        <begin position="26"/>
        <end position="380"/>
    </location>
</feature>
<evidence type="ECO:0000313" key="4">
    <source>
        <dbReference type="Proteomes" id="UP000620224"/>
    </source>
</evidence>
<dbReference type="Gene3D" id="3.40.710.10">
    <property type="entry name" value="DD-peptidase/beta-lactamase superfamily"/>
    <property type="match status" value="1"/>
</dbReference>
<dbReference type="InterPro" id="IPR001466">
    <property type="entry name" value="Beta-lactam-related"/>
</dbReference>
<feature type="domain" description="Beta-lactamase-related" evidence="2">
    <location>
        <begin position="41"/>
        <end position="366"/>
    </location>
</feature>
<reference evidence="3" key="1">
    <citation type="journal article" date="2014" name="Int. J. Syst. Evol. Microbiol.">
        <title>Complete genome sequence of Corynebacterium casei LMG S-19264T (=DSM 44701T), isolated from a smear-ripened cheese.</title>
        <authorList>
            <consortium name="US DOE Joint Genome Institute (JGI-PGF)"/>
            <person name="Walter F."/>
            <person name="Albersmeier A."/>
            <person name="Kalinowski J."/>
            <person name="Ruckert C."/>
        </authorList>
    </citation>
    <scope>NUCLEOTIDE SEQUENCE</scope>
    <source>
        <strain evidence="3">JCM 4490</strain>
    </source>
</reference>
<dbReference type="AlphaFoldDB" id="A0A918IXX6"/>
<feature type="signal peptide" evidence="1">
    <location>
        <begin position="1"/>
        <end position="25"/>
    </location>
</feature>
<dbReference type="InterPro" id="IPR050491">
    <property type="entry name" value="AmpC-like"/>
</dbReference>
<evidence type="ECO:0000259" key="2">
    <source>
        <dbReference type="Pfam" id="PF00144"/>
    </source>
</evidence>
<name>A0A918IXX6_9ACTN</name>
<dbReference type="RefSeq" id="WP_190013645.1">
    <property type="nucleotide sequence ID" value="NZ_BMUE01000002.1"/>
</dbReference>
<keyword evidence="1" id="KW-0732">Signal</keyword>
<evidence type="ECO:0000313" key="3">
    <source>
        <dbReference type="EMBL" id="GGW37328.1"/>
    </source>
</evidence>
<evidence type="ECO:0000256" key="1">
    <source>
        <dbReference type="SAM" id="SignalP"/>
    </source>
</evidence>